<protein>
    <submittedName>
        <fullName evidence="10">Uncharacterized protein</fullName>
    </submittedName>
</protein>
<dbReference type="InterPro" id="IPR008796">
    <property type="entry name" value="PSAN"/>
</dbReference>
<sequence length="139" mass="16056">MDGRVKLHSRPPPRGCSRRGGFPRHDTKERLLISGAGRRRGSLRRATGTGIGRRCLLSFLFASTPVLSDAGDSQRALLQKYLEKSKANKAKNDKERLDSYYRRNYKDYFELVEGSNQGKKDELLTESEKEIRRWLEKNR</sequence>
<evidence type="ECO:0000313" key="10">
    <source>
        <dbReference type="EMBL" id="CAA2618008.1"/>
    </source>
</evidence>
<evidence type="ECO:0000256" key="4">
    <source>
        <dbReference type="ARBA" id="ARBA00022531"/>
    </source>
</evidence>
<name>A0A7I8IIK6_SPIIN</name>
<feature type="region of interest" description="Disordered" evidence="9">
    <location>
        <begin position="1"/>
        <end position="24"/>
    </location>
</feature>
<comment type="similarity">
    <text evidence="2">Belongs to the psaN family.</text>
</comment>
<proteinExistence type="inferred from homology"/>
<evidence type="ECO:0000256" key="8">
    <source>
        <dbReference type="ARBA" id="ARBA00023136"/>
    </source>
</evidence>
<keyword evidence="11" id="KW-1185">Reference proteome</keyword>
<dbReference type="GO" id="GO:0009535">
    <property type="term" value="C:chloroplast thylakoid membrane"/>
    <property type="evidence" value="ECO:0007669"/>
    <property type="project" value="UniProtKB-SubCell"/>
</dbReference>
<dbReference type="EMBL" id="LR743590">
    <property type="protein sequence ID" value="CAA2618008.1"/>
    <property type="molecule type" value="Genomic_DNA"/>
</dbReference>
<feature type="compositionally biased region" description="Basic residues" evidence="9">
    <location>
        <begin position="1"/>
        <end position="11"/>
    </location>
</feature>
<keyword evidence="4" id="KW-0602">Photosynthesis</keyword>
<reference evidence="10 11" key="1">
    <citation type="submission" date="2019-12" db="EMBL/GenBank/DDBJ databases">
        <authorList>
            <person name="Scholz U."/>
            <person name="Mascher M."/>
            <person name="Fiebig A."/>
        </authorList>
    </citation>
    <scope>NUCLEOTIDE SEQUENCE</scope>
</reference>
<dbReference type="PANTHER" id="PTHR36327:SF1">
    <property type="entry name" value="OS03G0731100 PROTEIN"/>
    <property type="match status" value="1"/>
</dbReference>
<dbReference type="GO" id="GO:0009522">
    <property type="term" value="C:photosystem I"/>
    <property type="evidence" value="ECO:0007669"/>
    <property type="project" value="UniProtKB-KW"/>
</dbReference>
<accession>A0A7I8IIK6</accession>
<keyword evidence="8" id="KW-0472">Membrane</keyword>
<dbReference type="EMBL" id="CACRZD030000003">
    <property type="protein sequence ID" value="CAA6657702.1"/>
    <property type="molecule type" value="Genomic_DNA"/>
</dbReference>
<evidence type="ECO:0000256" key="1">
    <source>
        <dbReference type="ARBA" id="ARBA00004622"/>
    </source>
</evidence>
<keyword evidence="7" id="KW-0793">Thylakoid</keyword>
<dbReference type="Proteomes" id="UP001189122">
    <property type="component" value="Unassembled WGS sequence"/>
</dbReference>
<comment type="subcellular location">
    <subcellularLocation>
        <location evidence="1">Plastid</location>
        <location evidence="1">Chloroplast thylakoid membrane</location>
        <topology evidence="1">Peripheral membrane protein</topology>
        <orientation evidence="1">Lumenal side</orientation>
    </subcellularLocation>
</comment>
<evidence type="ECO:0000256" key="6">
    <source>
        <dbReference type="ARBA" id="ARBA00022836"/>
    </source>
</evidence>
<evidence type="ECO:0000256" key="3">
    <source>
        <dbReference type="ARBA" id="ARBA00022528"/>
    </source>
</evidence>
<evidence type="ECO:0000256" key="2">
    <source>
        <dbReference type="ARBA" id="ARBA00010661"/>
    </source>
</evidence>
<keyword evidence="5" id="KW-0934">Plastid</keyword>
<dbReference type="AlphaFoldDB" id="A0A7I8IIK6"/>
<dbReference type="Pfam" id="PF05479">
    <property type="entry name" value="PsaN"/>
    <property type="match status" value="1"/>
</dbReference>
<evidence type="ECO:0000256" key="5">
    <source>
        <dbReference type="ARBA" id="ARBA00022640"/>
    </source>
</evidence>
<evidence type="ECO:0000256" key="9">
    <source>
        <dbReference type="SAM" id="MobiDB-lite"/>
    </source>
</evidence>
<evidence type="ECO:0000313" key="11">
    <source>
        <dbReference type="Proteomes" id="UP001189122"/>
    </source>
</evidence>
<organism evidence="10">
    <name type="scientific">Spirodela intermedia</name>
    <name type="common">Intermediate duckweed</name>
    <dbReference type="NCBI Taxonomy" id="51605"/>
    <lineage>
        <taxon>Eukaryota</taxon>
        <taxon>Viridiplantae</taxon>
        <taxon>Streptophyta</taxon>
        <taxon>Embryophyta</taxon>
        <taxon>Tracheophyta</taxon>
        <taxon>Spermatophyta</taxon>
        <taxon>Magnoliopsida</taxon>
        <taxon>Liliopsida</taxon>
        <taxon>Araceae</taxon>
        <taxon>Lemnoideae</taxon>
        <taxon>Spirodela</taxon>
    </lineage>
</organism>
<gene>
    <name evidence="10" type="ORF">SI7747_03004169</name>
</gene>
<dbReference type="PANTHER" id="PTHR36327">
    <property type="entry name" value="UNNAMED PRODUCT"/>
    <property type="match status" value="1"/>
</dbReference>
<keyword evidence="3" id="KW-0150">Chloroplast</keyword>
<evidence type="ECO:0000256" key="7">
    <source>
        <dbReference type="ARBA" id="ARBA00023078"/>
    </source>
</evidence>
<dbReference type="GO" id="GO:0015979">
    <property type="term" value="P:photosynthesis"/>
    <property type="evidence" value="ECO:0007669"/>
    <property type="project" value="UniProtKB-KW"/>
</dbReference>
<keyword evidence="6" id="KW-0603">Photosystem I</keyword>